<reference evidence="5 6" key="1">
    <citation type="journal article" date="2018" name="Science">
        <title>The opium poppy genome and morphinan production.</title>
        <authorList>
            <person name="Guo L."/>
            <person name="Winzer T."/>
            <person name="Yang X."/>
            <person name="Li Y."/>
            <person name="Ning Z."/>
            <person name="He Z."/>
            <person name="Teodor R."/>
            <person name="Lu Y."/>
            <person name="Bowser T.A."/>
            <person name="Graham I.A."/>
            <person name="Ye K."/>
        </authorList>
    </citation>
    <scope>NUCLEOTIDE SEQUENCE [LARGE SCALE GENOMIC DNA]</scope>
    <source>
        <strain evidence="6">cv. HN1</strain>
        <tissue evidence="5">Leaves</tissue>
    </source>
</reference>
<organism evidence="5 6">
    <name type="scientific">Papaver somniferum</name>
    <name type="common">Opium poppy</name>
    <dbReference type="NCBI Taxonomy" id="3469"/>
    <lineage>
        <taxon>Eukaryota</taxon>
        <taxon>Viridiplantae</taxon>
        <taxon>Streptophyta</taxon>
        <taxon>Embryophyta</taxon>
        <taxon>Tracheophyta</taxon>
        <taxon>Spermatophyta</taxon>
        <taxon>Magnoliopsida</taxon>
        <taxon>Ranunculales</taxon>
        <taxon>Papaveraceae</taxon>
        <taxon>Papaveroideae</taxon>
        <taxon>Papaver</taxon>
    </lineage>
</organism>
<evidence type="ECO:0000259" key="4">
    <source>
        <dbReference type="PROSITE" id="PS51767"/>
    </source>
</evidence>
<evidence type="ECO:0000313" key="5">
    <source>
        <dbReference type="EMBL" id="RZC47309.1"/>
    </source>
</evidence>
<dbReference type="PRINTS" id="PR00792">
    <property type="entry name" value="PEPSIN"/>
</dbReference>
<dbReference type="InterPro" id="IPR033121">
    <property type="entry name" value="PEPTIDASE_A1"/>
</dbReference>
<dbReference type="Proteomes" id="UP000316621">
    <property type="component" value="Chromosome 1"/>
</dbReference>
<accession>A0A4Y7IIN6</accession>
<dbReference type="SUPFAM" id="SSF50630">
    <property type="entry name" value="Acid proteases"/>
    <property type="match status" value="1"/>
</dbReference>
<dbReference type="EMBL" id="CM010715">
    <property type="protein sequence ID" value="RZC47309.1"/>
    <property type="molecule type" value="Genomic_DNA"/>
</dbReference>
<dbReference type="PANTHER" id="PTHR13683:SF685">
    <property type="entry name" value="EUKARYOTIC ASPARTYL PROTEASE FAMILY PROTEIN"/>
    <property type="match status" value="1"/>
</dbReference>
<dbReference type="GO" id="GO:0004190">
    <property type="term" value="F:aspartic-type endopeptidase activity"/>
    <property type="evidence" value="ECO:0007669"/>
    <property type="project" value="InterPro"/>
</dbReference>
<dbReference type="Gramene" id="RZC47309">
    <property type="protein sequence ID" value="RZC47309"/>
    <property type="gene ID" value="C5167_040238"/>
</dbReference>
<evidence type="ECO:0000313" key="6">
    <source>
        <dbReference type="Proteomes" id="UP000316621"/>
    </source>
</evidence>
<comment type="similarity">
    <text evidence="1">Belongs to the peptidase A1 family.</text>
</comment>
<feature type="signal peptide" evidence="3">
    <location>
        <begin position="1"/>
        <end position="17"/>
    </location>
</feature>
<evidence type="ECO:0000256" key="2">
    <source>
        <dbReference type="PIRSR" id="PIRSR601461-1"/>
    </source>
</evidence>
<feature type="active site" evidence="2">
    <location>
        <position position="93"/>
    </location>
</feature>
<evidence type="ECO:0000256" key="1">
    <source>
        <dbReference type="ARBA" id="ARBA00007447"/>
    </source>
</evidence>
<dbReference type="CDD" id="cd05471">
    <property type="entry name" value="pepsin_like"/>
    <property type="match status" value="1"/>
</dbReference>
<name>A0A4Y7IIN6_PAPSO</name>
<dbReference type="PANTHER" id="PTHR13683">
    <property type="entry name" value="ASPARTYL PROTEASES"/>
    <property type="match status" value="1"/>
</dbReference>
<feature type="active site" evidence="2">
    <location>
        <position position="289"/>
    </location>
</feature>
<feature type="chain" id="PRO_5021275428" description="Peptidase A1 domain-containing protein" evidence="3">
    <location>
        <begin position="18"/>
        <end position="389"/>
    </location>
</feature>
<dbReference type="InterPro" id="IPR001461">
    <property type="entry name" value="Aspartic_peptidase_A1"/>
</dbReference>
<dbReference type="Pfam" id="PF14543">
    <property type="entry name" value="TAXi_N"/>
    <property type="match status" value="1"/>
</dbReference>
<sequence>MEIFSLVFFFALVSSNAFVDGEGGGVFKVKHKFGKVSDRSLQELTSHDTTRHERHLSSINVPLGGNGKLSGTGLYFTKLSIGSPPKDFFLHVDTGSDVLWVNCAKCSPCRPTFTDDNSTLNLYDPTLSSTAGLVPCSGDFCTEYRKGGRHNSDCSSNKACGYGVGYGDGSKTNGYFVRDIIGFDEVIGNLQFTIGNAGVSFGVWCFYYIFLSQLASSGKVSKKFAHCLDGRNGGGIFGIGDVVQPALKTTPLVRNGPHYNVNMKFTQVGNIIQDISNYEAEDGKGTVIDSGTTLTYFPEAILNPLKQMILSSQPNLTTQLVNNLYECFDFEKSIDDSFPTVIFGFENSLQLKVYPHDYLIPYKSGYCLGWQDSGRLKSDLIILGGSAHV</sequence>
<dbReference type="InterPro" id="IPR021109">
    <property type="entry name" value="Peptidase_aspartic_dom_sf"/>
</dbReference>
<dbReference type="PROSITE" id="PS51767">
    <property type="entry name" value="PEPTIDASE_A1"/>
    <property type="match status" value="1"/>
</dbReference>
<keyword evidence="6" id="KW-1185">Reference proteome</keyword>
<dbReference type="InterPro" id="IPR032799">
    <property type="entry name" value="TAXi_C"/>
</dbReference>
<proteinExistence type="inferred from homology"/>
<dbReference type="Pfam" id="PF14541">
    <property type="entry name" value="TAXi_C"/>
    <property type="match status" value="1"/>
</dbReference>
<keyword evidence="3" id="KW-0732">Signal</keyword>
<dbReference type="AlphaFoldDB" id="A0A4Y7IIN6"/>
<gene>
    <name evidence="5" type="ORF">C5167_040238</name>
</gene>
<dbReference type="Gene3D" id="2.40.70.10">
    <property type="entry name" value="Acid Proteases"/>
    <property type="match status" value="2"/>
</dbReference>
<dbReference type="InterPro" id="IPR032861">
    <property type="entry name" value="TAXi_N"/>
</dbReference>
<dbReference type="GO" id="GO:0006508">
    <property type="term" value="P:proteolysis"/>
    <property type="evidence" value="ECO:0007669"/>
    <property type="project" value="InterPro"/>
</dbReference>
<feature type="domain" description="Peptidase A1" evidence="4">
    <location>
        <begin position="75"/>
        <end position="389"/>
    </location>
</feature>
<dbReference type="InterPro" id="IPR034164">
    <property type="entry name" value="Pepsin-like_dom"/>
</dbReference>
<protein>
    <recommendedName>
        <fullName evidence="4">Peptidase A1 domain-containing protein</fullName>
    </recommendedName>
</protein>
<evidence type="ECO:0000256" key="3">
    <source>
        <dbReference type="SAM" id="SignalP"/>
    </source>
</evidence>